<dbReference type="AlphaFoldDB" id="A0A6G0YJY0"/>
<dbReference type="GO" id="GO:0042302">
    <property type="term" value="F:structural constituent of cuticle"/>
    <property type="evidence" value="ECO:0007669"/>
    <property type="project" value="UniProtKB-UniRule"/>
</dbReference>
<gene>
    <name evidence="4" type="ORF">FWK35_00026254</name>
</gene>
<feature type="compositionally biased region" description="Acidic residues" evidence="2">
    <location>
        <begin position="440"/>
        <end position="449"/>
    </location>
</feature>
<keyword evidence="5" id="KW-1185">Reference proteome</keyword>
<name>A0A6G0YJY0_APHCR</name>
<sequence>MYFISVYAQVLLICARGAQPKIVYSRPPRNDTEMTVHAAASDGDETTVGNTTTAALATLASTGHRYADSSKSMSSRNNHYYGVQYYAPPVVHDTTVADAFGRQLQQMQQQQHHNQHHNQRHPLQPPTVPAAAYHQRDGDRGPWEQTAAVVHADGGPILMNPLQLQPVYDDRQSTARYAPPPPPKPHRAPQTVARLVKYAEPAAAAVAFQLPYLAAEADDRTLLDNLPALQFALQHATGKTPQPQPPPLVSTSGHQQYAALQQLPNHHHHHLRHHPVKQTQPAVHQVYPQPAPYPQLHRNHQRLLQLHPGHVQHRYAPYGAAQPATRFTQVPFLYNLPAPPTAHRHLLAPAEYDLVSRFNRLIKQREQDDRRLAQKSIRRRRPEDSGGVSSDVSVDSNDNNEDGEEEETATRPAVKPKKSKKKKKKKRPKASTTPAPPAPVEEEIDEEESDGRLSSSRRHKPSPQQDDERADDEQANSEEQESQNVHTSEQMPEGTIVHETEDELQHTLDEPSQLSEQFGGDLTFEDGGGERVEFQLHGIGGPESYKFGFDTGKGSNRQFRYEERDNGGNVHGHYGYLDNDGKMQVYNYSSHPELGYRAQKAETLEYHSAHTN</sequence>
<comment type="caution">
    <text evidence="4">The sequence shown here is derived from an EMBL/GenBank/DDBJ whole genome shotgun (WGS) entry which is preliminary data.</text>
</comment>
<dbReference type="Proteomes" id="UP000478052">
    <property type="component" value="Unassembled WGS sequence"/>
</dbReference>
<accession>A0A6G0YJY0</accession>
<feature type="compositionally biased region" description="Basic and acidic residues" evidence="2">
    <location>
        <begin position="496"/>
        <end position="509"/>
    </location>
</feature>
<reference evidence="4 5" key="1">
    <citation type="submission" date="2019-08" db="EMBL/GenBank/DDBJ databases">
        <title>Whole genome of Aphis craccivora.</title>
        <authorList>
            <person name="Voronova N.V."/>
            <person name="Shulinski R.S."/>
            <person name="Bandarenka Y.V."/>
            <person name="Zhorov D.G."/>
            <person name="Warner D."/>
        </authorList>
    </citation>
    <scope>NUCLEOTIDE SEQUENCE [LARGE SCALE GENOMIC DNA]</scope>
    <source>
        <strain evidence="4">180601</strain>
        <tissue evidence="4">Whole Body</tissue>
    </source>
</reference>
<keyword evidence="1" id="KW-0193">Cuticle</keyword>
<feature type="signal peptide" evidence="3">
    <location>
        <begin position="1"/>
        <end position="20"/>
    </location>
</feature>
<proteinExistence type="predicted"/>
<organism evidence="4 5">
    <name type="scientific">Aphis craccivora</name>
    <name type="common">Cowpea aphid</name>
    <dbReference type="NCBI Taxonomy" id="307492"/>
    <lineage>
        <taxon>Eukaryota</taxon>
        <taxon>Metazoa</taxon>
        <taxon>Ecdysozoa</taxon>
        <taxon>Arthropoda</taxon>
        <taxon>Hexapoda</taxon>
        <taxon>Insecta</taxon>
        <taxon>Pterygota</taxon>
        <taxon>Neoptera</taxon>
        <taxon>Paraneoptera</taxon>
        <taxon>Hemiptera</taxon>
        <taxon>Sternorrhyncha</taxon>
        <taxon>Aphidomorpha</taxon>
        <taxon>Aphidoidea</taxon>
        <taxon>Aphididae</taxon>
        <taxon>Aphidini</taxon>
        <taxon>Aphis</taxon>
        <taxon>Aphis</taxon>
    </lineage>
</organism>
<feature type="compositionally biased region" description="Low complexity" evidence="2">
    <location>
        <begin position="385"/>
        <end position="397"/>
    </location>
</feature>
<protein>
    <submittedName>
        <fullName evidence="4">RNA-binding protein 33-like</fullName>
    </submittedName>
</protein>
<feature type="compositionally biased region" description="Acidic residues" evidence="2">
    <location>
        <begin position="468"/>
        <end position="481"/>
    </location>
</feature>
<keyword evidence="3" id="KW-0732">Signal</keyword>
<dbReference type="PROSITE" id="PS51155">
    <property type="entry name" value="CHIT_BIND_RR_2"/>
    <property type="match status" value="1"/>
</dbReference>
<feature type="chain" id="PRO_5026037262" evidence="3">
    <location>
        <begin position="21"/>
        <end position="612"/>
    </location>
</feature>
<evidence type="ECO:0000313" key="4">
    <source>
        <dbReference type="EMBL" id="KAF0757460.1"/>
    </source>
</evidence>
<feature type="region of interest" description="Disordered" evidence="2">
    <location>
        <begin position="366"/>
        <end position="529"/>
    </location>
</feature>
<evidence type="ECO:0000313" key="5">
    <source>
        <dbReference type="Proteomes" id="UP000478052"/>
    </source>
</evidence>
<evidence type="ECO:0000256" key="2">
    <source>
        <dbReference type="SAM" id="MobiDB-lite"/>
    </source>
</evidence>
<dbReference type="OrthoDB" id="6436078at2759"/>
<feature type="compositionally biased region" description="Basic residues" evidence="2">
    <location>
        <begin position="414"/>
        <end position="429"/>
    </location>
</feature>
<feature type="compositionally biased region" description="Acidic residues" evidence="2">
    <location>
        <begin position="398"/>
        <end position="407"/>
    </location>
</feature>
<dbReference type="EMBL" id="VUJU01003571">
    <property type="protein sequence ID" value="KAF0757460.1"/>
    <property type="molecule type" value="Genomic_DNA"/>
</dbReference>
<dbReference type="InterPro" id="IPR000618">
    <property type="entry name" value="Insect_cuticle"/>
</dbReference>
<evidence type="ECO:0000256" key="1">
    <source>
        <dbReference type="PROSITE-ProRule" id="PRU00497"/>
    </source>
</evidence>
<evidence type="ECO:0000256" key="3">
    <source>
        <dbReference type="SAM" id="SignalP"/>
    </source>
</evidence>
<dbReference type="Pfam" id="PF00379">
    <property type="entry name" value="Chitin_bind_4"/>
    <property type="match status" value="1"/>
</dbReference>